<dbReference type="Proteomes" id="UP001317259">
    <property type="component" value="Unassembled WGS sequence"/>
</dbReference>
<feature type="transmembrane region" description="Helical" evidence="10">
    <location>
        <begin position="56"/>
        <end position="78"/>
    </location>
</feature>
<proteinExistence type="predicted"/>
<feature type="domain" description="Signal transduction histidine kinase subgroup 3 dimerisation and phosphoacceptor" evidence="12">
    <location>
        <begin position="176"/>
        <end position="241"/>
    </location>
</feature>
<evidence type="ECO:0000256" key="10">
    <source>
        <dbReference type="SAM" id="Phobius"/>
    </source>
</evidence>
<evidence type="ECO:0000259" key="11">
    <source>
        <dbReference type="Pfam" id="PF02518"/>
    </source>
</evidence>
<evidence type="ECO:0000256" key="2">
    <source>
        <dbReference type="ARBA" id="ARBA00012438"/>
    </source>
</evidence>
<keyword evidence="7" id="KW-0067">ATP-binding</keyword>
<feature type="transmembrane region" description="Helical" evidence="10">
    <location>
        <begin position="98"/>
        <end position="117"/>
    </location>
</feature>
<dbReference type="InterPro" id="IPR050482">
    <property type="entry name" value="Sensor_HK_TwoCompSys"/>
</dbReference>
<feature type="compositionally biased region" description="Gly residues" evidence="9">
    <location>
        <begin position="248"/>
        <end position="261"/>
    </location>
</feature>
<feature type="transmembrane region" description="Helical" evidence="10">
    <location>
        <begin position="32"/>
        <end position="49"/>
    </location>
</feature>
<dbReference type="RefSeq" id="WP_242374071.1">
    <property type="nucleotide sequence ID" value="NZ_JAKRKC020000001.1"/>
</dbReference>
<dbReference type="PANTHER" id="PTHR24421">
    <property type="entry name" value="NITRATE/NITRITE SENSOR PROTEIN NARX-RELATED"/>
    <property type="match status" value="1"/>
</dbReference>
<keyword evidence="10" id="KW-0472">Membrane</keyword>
<organism evidence="13 14">
    <name type="scientific">Actinomadura luzonensis</name>
    <dbReference type="NCBI Taxonomy" id="2805427"/>
    <lineage>
        <taxon>Bacteria</taxon>
        <taxon>Bacillati</taxon>
        <taxon>Actinomycetota</taxon>
        <taxon>Actinomycetes</taxon>
        <taxon>Streptosporangiales</taxon>
        <taxon>Thermomonosporaceae</taxon>
        <taxon>Actinomadura</taxon>
    </lineage>
</organism>
<dbReference type="Gene3D" id="1.20.5.1930">
    <property type="match status" value="1"/>
</dbReference>
<evidence type="ECO:0000259" key="12">
    <source>
        <dbReference type="Pfam" id="PF07730"/>
    </source>
</evidence>
<feature type="domain" description="Histidine kinase/HSP90-like ATPase" evidence="11">
    <location>
        <begin position="310"/>
        <end position="394"/>
    </location>
</feature>
<evidence type="ECO:0000313" key="14">
    <source>
        <dbReference type="Proteomes" id="UP001317259"/>
    </source>
</evidence>
<comment type="catalytic activity">
    <reaction evidence="1">
        <text>ATP + protein L-histidine = ADP + protein N-phospho-L-histidine.</text>
        <dbReference type="EC" id="2.7.13.3"/>
    </reaction>
</comment>
<protein>
    <recommendedName>
        <fullName evidence="2">histidine kinase</fullName>
        <ecNumber evidence="2">2.7.13.3</ecNumber>
    </recommendedName>
</protein>
<feature type="compositionally biased region" description="Gly residues" evidence="9">
    <location>
        <begin position="404"/>
        <end position="414"/>
    </location>
</feature>
<keyword evidence="10" id="KW-0812">Transmembrane</keyword>
<gene>
    <name evidence="13" type="ORF">MF672_011635</name>
</gene>
<dbReference type="InterPro" id="IPR011712">
    <property type="entry name" value="Sig_transdc_His_kin_sub3_dim/P"/>
</dbReference>
<evidence type="ECO:0000313" key="13">
    <source>
        <dbReference type="EMBL" id="MCK2214436.1"/>
    </source>
</evidence>
<evidence type="ECO:0000256" key="1">
    <source>
        <dbReference type="ARBA" id="ARBA00000085"/>
    </source>
</evidence>
<evidence type="ECO:0000256" key="5">
    <source>
        <dbReference type="ARBA" id="ARBA00022741"/>
    </source>
</evidence>
<accession>A0ABT0FQ08</accession>
<feature type="transmembrane region" description="Helical" evidence="10">
    <location>
        <begin position="124"/>
        <end position="144"/>
    </location>
</feature>
<keyword evidence="5" id="KW-0547">Nucleotide-binding</keyword>
<dbReference type="PANTHER" id="PTHR24421:SF10">
    <property type="entry name" value="NITRATE_NITRITE SENSOR PROTEIN NARQ"/>
    <property type="match status" value="1"/>
</dbReference>
<evidence type="ECO:0000256" key="4">
    <source>
        <dbReference type="ARBA" id="ARBA00022679"/>
    </source>
</evidence>
<dbReference type="Gene3D" id="3.30.565.10">
    <property type="entry name" value="Histidine kinase-like ATPase, C-terminal domain"/>
    <property type="match status" value="1"/>
</dbReference>
<dbReference type="Pfam" id="PF07730">
    <property type="entry name" value="HisKA_3"/>
    <property type="match status" value="1"/>
</dbReference>
<feature type="region of interest" description="Disordered" evidence="9">
    <location>
        <begin position="394"/>
        <end position="416"/>
    </location>
</feature>
<feature type="region of interest" description="Disordered" evidence="9">
    <location>
        <begin position="241"/>
        <end position="272"/>
    </location>
</feature>
<evidence type="ECO:0000256" key="9">
    <source>
        <dbReference type="SAM" id="MobiDB-lite"/>
    </source>
</evidence>
<keyword evidence="10" id="KW-1133">Transmembrane helix</keyword>
<dbReference type="EC" id="2.7.13.3" evidence="2"/>
<dbReference type="SUPFAM" id="SSF55874">
    <property type="entry name" value="ATPase domain of HSP90 chaperone/DNA topoisomerase II/histidine kinase"/>
    <property type="match status" value="1"/>
</dbReference>
<comment type="caution">
    <text evidence="13">The sequence shown here is derived from an EMBL/GenBank/DDBJ whole genome shotgun (WGS) entry which is preliminary data.</text>
</comment>
<keyword evidence="4" id="KW-0808">Transferase</keyword>
<keyword evidence="14" id="KW-1185">Reference proteome</keyword>
<dbReference type="InterPro" id="IPR003594">
    <property type="entry name" value="HATPase_dom"/>
</dbReference>
<reference evidence="13 14" key="1">
    <citation type="submission" date="2022-04" db="EMBL/GenBank/DDBJ databases">
        <title>Genome draft of Actinomadura sp. ATCC 31491.</title>
        <authorList>
            <person name="Shi X."/>
            <person name="Du Y."/>
        </authorList>
    </citation>
    <scope>NUCLEOTIDE SEQUENCE [LARGE SCALE GENOMIC DNA]</scope>
    <source>
        <strain evidence="13 14">ATCC 31491</strain>
    </source>
</reference>
<evidence type="ECO:0000256" key="7">
    <source>
        <dbReference type="ARBA" id="ARBA00022840"/>
    </source>
</evidence>
<sequence>MRRAALGAGLAFVVGVLLIAGGARLERGVPDWVLAGPLAVACAGVVVRRRAPVGSLGLGVVAVGLDAVVGPSLGTVLVFTDNLYAAALYGPARLARGLLMATAVLAVAGGAGAGFWAADWRRPAVIGVQAALVLVTPVMTALVVREQRDRAGAERLRAEQVARLAELDRRAAISAERTRMARELHDMIANHFSAIAIQSTAALSRADLDPGTVRKVMESVRENSVKGMAEMRAMIGLLRQEDGEPDQGDGGPGQGDGGFRGEVGEGEATRPRLADVETLVERVTAAGMEAGLRVEGVAREVPAAVDLAGYRIVQEALTNALKHGRSPVEVVVAYEPDRVVLRVWNALGGKRTGLPGAGAGLVGMRERAALVGGDVQAGEDAERGGWRVVAALPTEDERADTSPGGPGGPGGLGGFSSQVVGLMFPRETGS</sequence>
<evidence type="ECO:0000256" key="6">
    <source>
        <dbReference type="ARBA" id="ARBA00022777"/>
    </source>
</evidence>
<keyword evidence="3" id="KW-0597">Phosphoprotein</keyword>
<dbReference type="CDD" id="cd16917">
    <property type="entry name" value="HATPase_UhpB-NarQ-NarX-like"/>
    <property type="match status" value="1"/>
</dbReference>
<dbReference type="InterPro" id="IPR036890">
    <property type="entry name" value="HATPase_C_sf"/>
</dbReference>
<keyword evidence="6 13" id="KW-0418">Kinase</keyword>
<dbReference type="EMBL" id="JAKRKC020000001">
    <property type="protein sequence ID" value="MCK2214436.1"/>
    <property type="molecule type" value="Genomic_DNA"/>
</dbReference>
<evidence type="ECO:0000256" key="8">
    <source>
        <dbReference type="ARBA" id="ARBA00023012"/>
    </source>
</evidence>
<dbReference type="Pfam" id="PF02518">
    <property type="entry name" value="HATPase_c"/>
    <property type="match status" value="1"/>
</dbReference>
<name>A0ABT0FQ08_9ACTN</name>
<dbReference type="GO" id="GO:0016301">
    <property type="term" value="F:kinase activity"/>
    <property type="evidence" value="ECO:0007669"/>
    <property type="project" value="UniProtKB-KW"/>
</dbReference>
<keyword evidence="8" id="KW-0902">Two-component regulatory system</keyword>
<evidence type="ECO:0000256" key="3">
    <source>
        <dbReference type="ARBA" id="ARBA00022553"/>
    </source>
</evidence>